<organism evidence="1 2">
    <name type="scientific">Catharanthus roseus</name>
    <name type="common">Madagascar periwinkle</name>
    <name type="synonym">Vinca rosea</name>
    <dbReference type="NCBI Taxonomy" id="4058"/>
    <lineage>
        <taxon>Eukaryota</taxon>
        <taxon>Viridiplantae</taxon>
        <taxon>Streptophyta</taxon>
        <taxon>Embryophyta</taxon>
        <taxon>Tracheophyta</taxon>
        <taxon>Spermatophyta</taxon>
        <taxon>Magnoliopsida</taxon>
        <taxon>eudicotyledons</taxon>
        <taxon>Gunneridae</taxon>
        <taxon>Pentapetalae</taxon>
        <taxon>asterids</taxon>
        <taxon>lamiids</taxon>
        <taxon>Gentianales</taxon>
        <taxon>Apocynaceae</taxon>
        <taxon>Rauvolfioideae</taxon>
        <taxon>Vinceae</taxon>
        <taxon>Catharanthinae</taxon>
        <taxon>Catharanthus</taxon>
    </lineage>
</organism>
<evidence type="ECO:0000313" key="1">
    <source>
        <dbReference type="EMBL" id="KAI5681711.1"/>
    </source>
</evidence>
<comment type="caution">
    <text evidence="1">The sequence shown here is derived from an EMBL/GenBank/DDBJ whole genome shotgun (WGS) entry which is preliminary data.</text>
</comment>
<sequence length="220" mass="24464">MVGYPTIVGRLQASRSILRLQPTADGRSLPTVGGMLQGFLSTSDSRPTANGRSCHIVDARVQVSSGSGRSKRSLNTLGLKIFLEGWVRFPLLRPSGDYYLDLVQEFYANMLHKMDKDLPTIISHIKGVRIVLERDRLASILGILENGNTVTMDSNRRAVDEDANWTFDVACSRFNIHHLALDRRRIIHGGDFPSLLPRALAYLFGHILVKKGVDLVKSVL</sequence>
<name>A0ACC0C9V7_CATRO</name>
<proteinExistence type="predicted"/>
<reference evidence="2" key="1">
    <citation type="journal article" date="2023" name="Nat. Plants">
        <title>Single-cell RNA sequencing provides a high-resolution roadmap for understanding the multicellular compartmentation of specialized metabolism.</title>
        <authorList>
            <person name="Sun S."/>
            <person name="Shen X."/>
            <person name="Li Y."/>
            <person name="Li Y."/>
            <person name="Wang S."/>
            <person name="Li R."/>
            <person name="Zhang H."/>
            <person name="Shen G."/>
            <person name="Guo B."/>
            <person name="Wei J."/>
            <person name="Xu J."/>
            <person name="St-Pierre B."/>
            <person name="Chen S."/>
            <person name="Sun C."/>
        </authorList>
    </citation>
    <scope>NUCLEOTIDE SEQUENCE [LARGE SCALE GENOMIC DNA]</scope>
</reference>
<keyword evidence="2" id="KW-1185">Reference proteome</keyword>
<protein>
    <submittedName>
        <fullName evidence="1">Uncharacterized protein</fullName>
    </submittedName>
</protein>
<dbReference type="Proteomes" id="UP001060085">
    <property type="component" value="Linkage Group LG01"/>
</dbReference>
<gene>
    <name evidence="1" type="ORF">M9H77_02939</name>
</gene>
<evidence type="ECO:0000313" key="2">
    <source>
        <dbReference type="Proteomes" id="UP001060085"/>
    </source>
</evidence>
<accession>A0ACC0C9V7</accession>
<dbReference type="EMBL" id="CM044701">
    <property type="protein sequence ID" value="KAI5681711.1"/>
    <property type="molecule type" value="Genomic_DNA"/>
</dbReference>